<evidence type="ECO:0000256" key="2">
    <source>
        <dbReference type="SAM" id="SignalP"/>
    </source>
</evidence>
<gene>
    <name evidence="4" type="ORF">BN874_2010007</name>
</gene>
<feature type="region of interest" description="Disordered" evidence="1">
    <location>
        <begin position="32"/>
        <end position="101"/>
    </location>
</feature>
<evidence type="ECO:0000256" key="1">
    <source>
        <dbReference type="SAM" id="MobiDB-lite"/>
    </source>
</evidence>
<dbReference type="EMBL" id="CBTK010000115">
    <property type="protein sequence ID" value="CDH45043.1"/>
    <property type="molecule type" value="Genomic_DNA"/>
</dbReference>
<name>A0A7U7GB69_9GAMM</name>
<protein>
    <recommendedName>
        <fullName evidence="3">DUF4124 domain-containing protein</fullName>
    </recommendedName>
</protein>
<feature type="chain" id="PRO_5030979288" description="DUF4124 domain-containing protein" evidence="2">
    <location>
        <begin position="20"/>
        <end position="157"/>
    </location>
</feature>
<feature type="compositionally biased region" description="Basic and acidic residues" evidence="1">
    <location>
        <begin position="64"/>
        <end position="77"/>
    </location>
</feature>
<dbReference type="RefSeq" id="WP_034432340.1">
    <property type="nucleotide sequence ID" value="NZ_CBTK010000115.1"/>
</dbReference>
<comment type="caution">
    <text evidence="4">The sequence shown here is derived from an EMBL/GenBank/DDBJ whole genome shotgun (WGS) entry which is preliminary data.</text>
</comment>
<reference evidence="4 5" key="1">
    <citation type="journal article" date="2014" name="ISME J.">
        <title>Candidatus Competibacter-lineage genomes retrieved from metagenomes reveal functional metabolic diversity.</title>
        <authorList>
            <person name="McIlroy S.J."/>
            <person name="Albertsen M."/>
            <person name="Andresen E.K."/>
            <person name="Saunders A.M."/>
            <person name="Kristiansen R."/>
            <person name="Stokholm-Bjerregaard M."/>
            <person name="Nielsen K.L."/>
            <person name="Nielsen P.H."/>
        </authorList>
    </citation>
    <scope>NUCLEOTIDE SEQUENCE [LARGE SCALE GENOMIC DNA]</scope>
    <source>
        <strain evidence="4 5">Run_B_J11</strain>
    </source>
</reference>
<dbReference type="InterPro" id="IPR025392">
    <property type="entry name" value="DUF4124"/>
</dbReference>
<accession>A0A7U7GB69</accession>
<keyword evidence="2" id="KW-0732">Signal</keyword>
<dbReference type="Proteomes" id="UP000019184">
    <property type="component" value="Unassembled WGS sequence"/>
</dbReference>
<dbReference type="Pfam" id="PF13511">
    <property type="entry name" value="DUF4124"/>
    <property type="match status" value="1"/>
</dbReference>
<evidence type="ECO:0000313" key="4">
    <source>
        <dbReference type="EMBL" id="CDH45043.1"/>
    </source>
</evidence>
<proteinExistence type="predicted"/>
<dbReference type="AlphaFoldDB" id="A0A7U7GB69"/>
<feature type="signal peptide" evidence="2">
    <location>
        <begin position="1"/>
        <end position="19"/>
    </location>
</feature>
<feature type="domain" description="DUF4124" evidence="3">
    <location>
        <begin position="9"/>
        <end position="54"/>
    </location>
</feature>
<evidence type="ECO:0000259" key="3">
    <source>
        <dbReference type="Pfam" id="PF13511"/>
    </source>
</evidence>
<evidence type="ECO:0000313" key="5">
    <source>
        <dbReference type="Proteomes" id="UP000019184"/>
    </source>
</evidence>
<sequence length="157" mass="17615">MRHPMILAAVLLLSLTAQAQVYKWTDSDGKIHYGNQPPAEGQPAQTLDIPSRPTPEGGVNNVRTLERAKQELRELRATSRGVPVGELDRPASRKKSGKTQEPVYIGYEDRIRIDSLNSEIQRLSSSTIGSVSSRAREIHAAKDELRQIYRKYGIRRP</sequence>
<dbReference type="OrthoDB" id="7068596at2"/>
<keyword evidence="5" id="KW-1185">Reference proteome</keyword>
<organism evidence="4 5">
    <name type="scientific">Candidatus Contendobacter odensis Run_B_J11</name>
    <dbReference type="NCBI Taxonomy" id="1400861"/>
    <lineage>
        <taxon>Bacteria</taxon>
        <taxon>Pseudomonadati</taxon>
        <taxon>Pseudomonadota</taxon>
        <taxon>Gammaproteobacteria</taxon>
        <taxon>Candidatus Competibacteraceae</taxon>
        <taxon>Candidatus Contendibacter</taxon>
    </lineage>
</organism>